<evidence type="ECO:0000256" key="1">
    <source>
        <dbReference type="SAM" id="Phobius"/>
    </source>
</evidence>
<keyword evidence="1" id="KW-0812">Transmembrane</keyword>
<dbReference type="EMBL" id="JABFXE010000927">
    <property type="protein sequence ID" value="NUQ91209.1"/>
    <property type="molecule type" value="Genomic_DNA"/>
</dbReference>
<keyword evidence="1" id="KW-0472">Membrane</keyword>
<name>A0A850CGI9_9ACTN</name>
<keyword evidence="1" id="KW-1133">Transmembrane helix</keyword>
<proteinExistence type="predicted"/>
<evidence type="ECO:0000313" key="3">
    <source>
        <dbReference type="Proteomes" id="UP000574690"/>
    </source>
</evidence>
<evidence type="ECO:0000313" key="2">
    <source>
        <dbReference type="EMBL" id="NUQ91209.1"/>
    </source>
</evidence>
<reference evidence="2 3" key="1">
    <citation type="submission" date="2020-05" db="EMBL/GenBank/DDBJ databases">
        <title>DNA-SIP metagenomic assembled genomes.</title>
        <authorList>
            <person name="Yu J."/>
        </authorList>
    </citation>
    <scope>NUCLEOTIDE SEQUENCE [LARGE SCALE GENOMIC DNA]</scope>
    <source>
        <strain evidence="2">Bin5.27</strain>
    </source>
</reference>
<organism evidence="2 3">
    <name type="scientific">Glycomyces artemisiae</name>
    <dbReference type="NCBI Taxonomy" id="1076443"/>
    <lineage>
        <taxon>Bacteria</taxon>
        <taxon>Bacillati</taxon>
        <taxon>Actinomycetota</taxon>
        <taxon>Actinomycetes</taxon>
        <taxon>Glycomycetales</taxon>
        <taxon>Glycomycetaceae</taxon>
        <taxon>Glycomyces</taxon>
    </lineage>
</organism>
<comment type="caution">
    <text evidence="2">The sequence shown here is derived from an EMBL/GenBank/DDBJ whole genome shotgun (WGS) entry which is preliminary data.</text>
</comment>
<accession>A0A850CGI9</accession>
<sequence length="137" mass="14307">MNASVIAAATPRKAYEDKIALERTDLRHTPRSPLACYNITLGNLVAIGITIGLVPSGKKGPGVRPLARHLSFTPLIETLRGLLTGPPSAGPVLMASAGCAGLSLLGYLWVRACTCARQTPGCTDRSVRSAVSAREPS</sequence>
<feature type="transmembrane region" description="Helical" evidence="1">
    <location>
        <begin position="89"/>
        <end position="110"/>
    </location>
</feature>
<dbReference type="AlphaFoldDB" id="A0A850CGI9"/>
<feature type="transmembrane region" description="Helical" evidence="1">
    <location>
        <begin position="34"/>
        <end position="54"/>
    </location>
</feature>
<dbReference type="Proteomes" id="UP000574690">
    <property type="component" value="Unassembled WGS sequence"/>
</dbReference>
<gene>
    <name evidence="2" type="ORF">HOQ43_22425</name>
</gene>
<protein>
    <submittedName>
        <fullName evidence="2">Uncharacterized protein</fullName>
    </submittedName>
</protein>